<comment type="caution">
    <text evidence="2">The sequence shown here is derived from an EMBL/GenBank/DDBJ whole genome shotgun (WGS) entry which is preliminary data.</text>
</comment>
<dbReference type="InterPro" id="IPR050765">
    <property type="entry name" value="Riboflavin_Biosynth_HTPR"/>
</dbReference>
<dbReference type="GO" id="GO:0008703">
    <property type="term" value="F:5-amino-6-(5-phosphoribosylamino)uracil reductase activity"/>
    <property type="evidence" value="ECO:0007669"/>
    <property type="project" value="InterPro"/>
</dbReference>
<dbReference type="Pfam" id="PF01872">
    <property type="entry name" value="RibD_C"/>
    <property type="match status" value="1"/>
</dbReference>
<reference evidence="2" key="1">
    <citation type="submission" date="2021-01" db="EMBL/GenBank/DDBJ databases">
        <title>Modified the classification status of verrucomicrobia.</title>
        <authorList>
            <person name="Feng X."/>
        </authorList>
    </citation>
    <scope>NUCLEOTIDE SEQUENCE</scope>
    <source>
        <strain evidence="2">KCTC 13126</strain>
    </source>
</reference>
<dbReference type="RefSeq" id="WP_200357109.1">
    <property type="nucleotide sequence ID" value="NZ_JAENIL010000037.1"/>
</dbReference>
<proteinExistence type="predicted"/>
<accession>A0A934S1I8</accession>
<dbReference type="PANTHER" id="PTHR38011:SF11">
    <property type="entry name" value="2,5-DIAMINO-6-RIBOSYLAMINO-4(3H)-PYRIMIDINONE 5'-PHOSPHATE REDUCTASE"/>
    <property type="match status" value="1"/>
</dbReference>
<dbReference type="GO" id="GO:0009231">
    <property type="term" value="P:riboflavin biosynthetic process"/>
    <property type="evidence" value="ECO:0007669"/>
    <property type="project" value="InterPro"/>
</dbReference>
<dbReference type="EMBL" id="JAENIL010000037">
    <property type="protein sequence ID" value="MBK1878896.1"/>
    <property type="molecule type" value="Genomic_DNA"/>
</dbReference>
<dbReference type="Proteomes" id="UP000617628">
    <property type="component" value="Unassembled WGS sequence"/>
</dbReference>
<organism evidence="2 3">
    <name type="scientific">Pelagicoccus mobilis</name>
    <dbReference type="NCBI Taxonomy" id="415221"/>
    <lineage>
        <taxon>Bacteria</taxon>
        <taxon>Pseudomonadati</taxon>
        <taxon>Verrucomicrobiota</taxon>
        <taxon>Opitutia</taxon>
        <taxon>Puniceicoccales</taxon>
        <taxon>Pelagicoccaceae</taxon>
        <taxon>Pelagicoccus</taxon>
    </lineage>
</organism>
<keyword evidence="3" id="KW-1185">Reference proteome</keyword>
<evidence type="ECO:0000313" key="3">
    <source>
        <dbReference type="Proteomes" id="UP000617628"/>
    </source>
</evidence>
<dbReference type="Gene3D" id="3.40.430.10">
    <property type="entry name" value="Dihydrofolate Reductase, subunit A"/>
    <property type="match status" value="1"/>
</dbReference>
<dbReference type="InterPro" id="IPR024072">
    <property type="entry name" value="DHFR-like_dom_sf"/>
</dbReference>
<protein>
    <submittedName>
        <fullName evidence="2">Dihydrofolate reductase</fullName>
    </submittedName>
</protein>
<gene>
    <name evidence="2" type="ORF">JIN87_18580</name>
</gene>
<dbReference type="PANTHER" id="PTHR38011">
    <property type="entry name" value="DIHYDROFOLATE REDUCTASE FAMILY PROTEIN (AFU_ORTHOLOGUE AFUA_8G06820)"/>
    <property type="match status" value="1"/>
</dbReference>
<dbReference type="AlphaFoldDB" id="A0A934S1I8"/>
<evidence type="ECO:0000259" key="1">
    <source>
        <dbReference type="Pfam" id="PF01872"/>
    </source>
</evidence>
<dbReference type="InterPro" id="IPR002734">
    <property type="entry name" value="RibDG_C"/>
</dbReference>
<evidence type="ECO:0000313" key="2">
    <source>
        <dbReference type="EMBL" id="MBK1878896.1"/>
    </source>
</evidence>
<name>A0A934S1I8_9BACT</name>
<feature type="domain" description="Bacterial bifunctional deaminase-reductase C-terminal" evidence="1">
    <location>
        <begin position="2"/>
        <end position="166"/>
    </location>
</feature>
<sequence length="171" mass="19226">MLTLIAAQSLDGYIARPGQSGTDFCSESDAQFLRSALKDFDSLIMGRKTYDTLRQRILNSDTTRYLRKIVTRDPGNHASDHRPELIEFTDQPPSEILAELTQRGRHRTALLGGGEIYTAFLKAGLVDELWLTLEPMLFGGGTPIFSAPHEIAFELKETRPLSQNTLLLKYR</sequence>
<dbReference type="SUPFAM" id="SSF53597">
    <property type="entry name" value="Dihydrofolate reductase-like"/>
    <property type="match status" value="1"/>
</dbReference>